<evidence type="ECO:0000256" key="6">
    <source>
        <dbReference type="SAM" id="Phobius"/>
    </source>
</evidence>
<reference evidence="8 9" key="1">
    <citation type="submission" date="2020-01" db="EMBL/GenBank/DDBJ databases">
        <title>Whole genome and functional gene identification of agarase of Vibrio HN897.</title>
        <authorList>
            <person name="Liu Y."/>
            <person name="Zhao Z."/>
        </authorList>
    </citation>
    <scope>NUCLEOTIDE SEQUENCE [LARGE SCALE GENOMIC DNA]</scope>
    <source>
        <strain evidence="8 9">HN897</strain>
    </source>
</reference>
<evidence type="ECO:0000256" key="5">
    <source>
        <dbReference type="ARBA" id="ARBA00023136"/>
    </source>
</evidence>
<dbReference type="EMBL" id="CP047475">
    <property type="protein sequence ID" value="QIA63764.1"/>
    <property type="molecule type" value="Genomic_DNA"/>
</dbReference>
<dbReference type="InterPro" id="IPR013525">
    <property type="entry name" value="ABC2_TM"/>
</dbReference>
<accession>A0A7Z2T3M8</accession>
<feature type="transmembrane region" description="Helical" evidence="6">
    <location>
        <begin position="293"/>
        <end position="314"/>
    </location>
</feature>
<dbReference type="GO" id="GO:0005886">
    <property type="term" value="C:plasma membrane"/>
    <property type="evidence" value="ECO:0007669"/>
    <property type="project" value="UniProtKB-SubCell"/>
</dbReference>
<dbReference type="Pfam" id="PF12698">
    <property type="entry name" value="ABC2_membrane_3"/>
    <property type="match status" value="1"/>
</dbReference>
<dbReference type="Gene3D" id="3.40.1710.10">
    <property type="entry name" value="abc type-2 transporter like domain"/>
    <property type="match status" value="1"/>
</dbReference>
<feature type="transmembrane region" description="Helical" evidence="6">
    <location>
        <begin position="183"/>
        <end position="207"/>
    </location>
</feature>
<feature type="transmembrane region" description="Helical" evidence="6">
    <location>
        <begin position="235"/>
        <end position="256"/>
    </location>
</feature>
<sequence>MKQPMSQLAILKQDKWLTACLSWIPIVLAIVIWAIFSKGIARDLPIGIVDLSHSKASRSLINHFNASPTMKVAHYYPDTLRAKNALVESEVYAYVVIPKDFDKQLTKQTLPQVTTFYNSQYILIGRLINSAIVQSTGYFNASVETGKQLAKGNQVLDAAMGKAVPIRTQITPLFNSNTNYAQFLVSAIVPAIWQIGIVVGTIMILAANRRAVGDSIQLWLGSKPVHTMGTLLSRYFLIFALQGALFLFFFYIVLAWPQHGNLWVVMVAQWVTIIACMIMGTLFYLITLDAARAMSFAGAFTAPSFAFMGITFPVTDMGLVAQAWRNLLPISHYIEVQVSQTNYGLTALESLTHLVPMTGYIIPALLIVFIVNKKLRPEAIA</sequence>
<organism evidence="8 9">
    <name type="scientific">Vibrio astriarenae</name>
    <dbReference type="NCBI Taxonomy" id="1481923"/>
    <lineage>
        <taxon>Bacteria</taxon>
        <taxon>Pseudomonadati</taxon>
        <taxon>Pseudomonadota</taxon>
        <taxon>Gammaproteobacteria</taxon>
        <taxon>Vibrionales</taxon>
        <taxon>Vibrionaceae</taxon>
        <taxon>Vibrio</taxon>
    </lineage>
</organism>
<keyword evidence="3 6" id="KW-0812">Transmembrane</keyword>
<evidence type="ECO:0000256" key="3">
    <source>
        <dbReference type="ARBA" id="ARBA00022692"/>
    </source>
</evidence>
<proteinExistence type="predicted"/>
<keyword evidence="5 6" id="KW-0472">Membrane</keyword>
<evidence type="ECO:0000313" key="9">
    <source>
        <dbReference type="Proteomes" id="UP000464262"/>
    </source>
</evidence>
<keyword evidence="4 6" id="KW-1133">Transmembrane helix</keyword>
<dbReference type="Proteomes" id="UP000464262">
    <property type="component" value="Chromosome 1"/>
</dbReference>
<dbReference type="AlphaFoldDB" id="A0A7Z2T3M8"/>
<evidence type="ECO:0000313" key="8">
    <source>
        <dbReference type="EMBL" id="QIA63764.1"/>
    </source>
</evidence>
<dbReference type="InterPro" id="IPR051449">
    <property type="entry name" value="ABC-2_transporter_component"/>
</dbReference>
<name>A0A7Z2T3M8_9VIBR</name>
<dbReference type="RefSeq" id="WP_164648659.1">
    <property type="nucleotide sequence ID" value="NZ_CP047475.1"/>
</dbReference>
<keyword evidence="9" id="KW-1185">Reference proteome</keyword>
<feature type="domain" description="ABC-2 type transporter transmembrane" evidence="7">
    <location>
        <begin position="15"/>
        <end position="369"/>
    </location>
</feature>
<evidence type="ECO:0000256" key="4">
    <source>
        <dbReference type="ARBA" id="ARBA00022989"/>
    </source>
</evidence>
<protein>
    <submittedName>
        <fullName evidence="8">ABC transporter permease</fullName>
    </submittedName>
</protein>
<dbReference type="KEGG" id="vas:GT360_09635"/>
<gene>
    <name evidence="8" type="ORF">GT360_09635</name>
</gene>
<feature type="transmembrane region" description="Helical" evidence="6">
    <location>
        <begin position="262"/>
        <end position="286"/>
    </location>
</feature>
<evidence type="ECO:0000256" key="1">
    <source>
        <dbReference type="ARBA" id="ARBA00004651"/>
    </source>
</evidence>
<keyword evidence="2" id="KW-1003">Cell membrane</keyword>
<evidence type="ECO:0000256" key="2">
    <source>
        <dbReference type="ARBA" id="ARBA00022475"/>
    </source>
</evidence>
<evidence type="ECO:0000259" key="7">
    <source>
        <dbReference type="Pfam" id="PF12698"/>
    </source>
</evidence>
<dbReference type="PANTHER" id="PTHR30294">
    <property type="entry name" value="MEMBRANE COMPONENT OF ABC TRANSPORTER YHHJ-RELATED"/>
    <property type="match status" value="1"/>
</dbReference>
<feature type="transmembrane region" description="Helical" evidence="6">
    <location>
        <begin position="351"/>
        <end position="371"/>
    </location>
</feature>
<dbReference type="GO" id="GO:0140359">
    <property type="term" value="F:ABC-type transporter activity"/>
    <property type="evidence" value="ECO:0007669"/>
    <property type="project" value="InterPro"/>
</dbReference>
<comment type="subcellular location">
    <subcellularLocation>
        <location evidence="1">Cell membrane</location>
        <topology evidence="1">Multi-pass membrane protein</topology>
    </subcellularLocation>
</comment>
<dbReference type="PANTHER" id="PTHR30294:SF47">
    <property type="entry name" value="INNER MEMBRANE TRANSPORT PERMEASE YHHJ"/>
    <property type="match status" value="1"/>
</dbReference>
<feature type="transmembrane region" description="Helical" evidence="6">
    <location>
        <begin position="16"/>
        <end position="36"/>
    </location>
</feature>